<dbReference type="InterPro" id="IPR036638">
    <property type="entry name" value="HLH_DNA-bd_sf"/>
</dbReference>
<evidence type="ECO:0000256" key="5">
    <source>
        <dbReference type="ARBA" id="ARBA00023163"/>
    </source>
</evidence>
<reference evidence="10" key="1">
    <citation type="submission" date="2025-08" db="UniProtKB">
        <authorList>
            <consortium name="RefSeq"/>
        </authorList>
    </citation>
    <scope>IDENTIFICATION</scope>
    <source>
        <tissue evidence="10">Leaf</tissue>
    </source>
</reference>
<dbReference type="OrthoDB" id="1886792at2759"/>
<evidence type="ECO:0000256" key="2">
    <source>
        <dbReference type="ARBA" id="ARBA00011738"/>
    </source>
</evidence>
<evidence type="ECO:0000256" key="7">
    <source>
        <dbReference type="SAM" id="MobiDB-lite"/>
    </source>
</evidence>
<gene>
    <name evidence="10" type="primary">LOC108846734</name>
</gene>
<accession>A0A6J0MSK5</accession>
<dbReference type="KEGG" id="rsz:108846734"/>
<dbReference type="Pfam" id="PF00010">
    <property type="entry name" value="HLH"/>
    <property type="match status" value="1"/>
</dbReference>
<evidence type="ECO:0000313" key="9">
    <source>
        <dbReference type="Proteomes" id="UP000504610"/>
    </source>
</evidence>
<proteinExistence type="predicted"/>
<evidence type="ECO:0000256" key="6">
    <source>
        <dbReference type="ARBA" id="ARBA00023242"/>
    </source>
</evidence>
<keyword evidence="3" id="KW-0805">Transcription regulation</keyword>
<name>A0A6J0MSK5_RAPSA</name>
<dbReference type="InterPro" id="IPR051358">
    <property type="entry name" value="TF_AMS/ICE1/BHLH6-like"/>
</dbReference>
<evidence type="ECO:0000256" key="3">
    <source>
        <dbReference type="ARBA" id="ARBA00023015"/>
    </source>
</evidence>
<dbReference type="GO" id="GO:0046983">
    <property type="term" value="F:protein dimerization activity"/>
    <property type="evidence" value="ECO:0007669"/>
    <property type="project" value="InterPro"/>
</dbReference>
<dbReference type="GeneID" id="108846734"/>
<dbReference type="CDD" id="cd11450">
    <property type="entry name" value="bHLH_AtFIT_like"/>
    <property type="match status" value="1"/>
</dbReference>
<feature type="region of interest" description="Disordered" evidence="7">
    <location>
        <begin position="94"/>
        <end position="127"/>
    </location>
</feature>
<evidence type="ECO:0000259" key="8">
    <source>
        <dbReference type="PROSITE" id="PS50888"/>
    </source>
</evidence>
<evidence type="ECO:0000313" key="10">
    <source>
        <dbReference type="RefSeq" id="XP_018475437.1"/>
    </source>
</evidence>
<keyword evidence="6" id="KW-0539">Nucleus</keyword>
<sequence>MEGTVNVLSNLSDIELHNFLVDPNFDQFINLIRGDDQSNKNPSLDFDLGGPFQNSPSFVDENHFIPTHVDDLFDELPDLDSNVAESFRSLDAESVKAGGDDDYNDCEDSSATTTHTDGSRKTRTNRSKTLISERKRRGRMKDKLYALRALVPNITKMDKASIVGDAVAYVQELQSQAKKLKADIAGLEASLNSTGGYQEPSPDAHKTRRGFNPPVSKKIIQMDVIQVDEKGFYVRLVCNKGEGVAPSLYKCLESLSSFEVQNSNLSSHSPDTYLLTYTLDVLLVCWKQGTCFEQSLNLPNLKLWITGSLLNQGFEFIKAFS</sequence>
<dbReference type="GO" id="GO:0005634">
    <property type="term" value="C:nucleus"/>
    <property type="evidence" value="ECO:0007669"/>
    <property type="project" value="UniProtKB-SubCell"/>
</dbReference>
<dbReference type="FunFam" id="4.10.280.10:FF:000096">
    <property type="entry name" value="Basic helix-loop-helix (BHLH) DNA-binding superfamily protein"/>
    <property type="match status" value="1"/>
</dbReference>
<dbReference type="PANTHER" id="PTHR31945:SF112">
    <property type="entry name" value="BHLH DOMAIN-CONTAINING PROTEIN"/>
    <property type="match status" value="1"/>
</dbReference>
<keyword evidence="5" id="KW-0804">Transcription</keyword>
<evidence type="ECO:0000256" key="4">
    <source>
        <dbReference type="ARBA" id="ARBA00023125"/>
    </source>
</evidence>
<dbReference type="SMART" id="SM00353">
    <property type="entry name" value="HLH"/>
    <property type="match status" value="1"/>
</dbReference>
<protein>
    <submittedName>
        <fullName evidence="10">Transcription factor FER-LIKE IRON DEFICIENCY-INDUCED TRANSCRIPTION FACTOR-like isoform X1</fullName>
    </submittedName>
</protein>
<dbReference type="PROSITE" id="PS50888">
    <property type="entry name" value="BHLH"/>
    <property type="match status" value="1"/>
</dbReference>
<dbReference type="RefSeq" id="XP_018475437.1">
    <property type="nucleotide sequence ID" value="XM_018619935.2"/>
</dbReference>
<dbReference type="AlphaFoldDB" id="A0A6J0MSK5"/>
<dbReference type="Gene3D" id="4.10.280.10">
    <property type="entry name" value="Helix-loop-helix DNA-binding domain"/>
    <property type="match status" value="1"/>
</dbReference>
<dbReference type="SUPFAM" id="SSF47459">
    <property type="entry name" value="HLH, helix-loop-helix DNA-binding domain"/>
    <property type="match status" value="1"/>
</dbReference>
<feature type="domain" description="BHLH" evidence="8">
    <location>
        <begin position="124"/>
        <end position="173"/>
    </location>
</feature>
<dbReference type="PANTHER" id="PTHR31945">
    <property type="entry name" value="TRANSCRIPTION FACTOR SCREAM2-RELATED"/>
    <property type="match status" value="1"/>
</dbReference>
<dbReference type="GO" id="GO:0003700">
    <property type="term" value="F:DNA-binding transcription factor activity"/>
    <property type="evidence" value="ECO:0007669"/>
    <property type="project" value="TreeGrafter"/>
</dbReference>
<comment type="subunit">
    <text evidence="2">Homodimer.</text>
</comment>
<dbReference type="InterPro" id="IPR011598">
    <property type="entry name" value="bHLH_dom"/>
</dbReference>
<feature type="region of interest" description="Disordered" evidence="7">
    <location>
        <begin position="193"/>
        <end position="212"/>
    </location>
</feature>
<dbReference type="Proteomes" id="UP000504610">
    <property type="component" value="Unplaced"/>
</dbReference>
<comment type="subcellular location">
    <subcellularLocation>
        <location evidence="1">Nucleus</location>
    </subcellularLocation>
</comment>
<dbReference type="GO" id="GO:0043565">
    <property type="term" value="F:sequence-specific DNA binding"/>
    <property type="evidence" value="ECO:0007669"/>
    <property type="project" value="TreeGrafter"/>
</dbReference>
<organism evidence="9 10">
    <name type="scientific">Raphanus sativus</name>
    <name type="common">Radish</name>
    <name type="synonym">Raphanus raphanistrum var. sativus</name>
    <dbReference type="NCBI Taxonomy" id="3726"/>
    <lineage>
        <taxon>Eukaryota</taxon>
        <taxon>Viridiplantae</taxon>
        <taxon>Streptophyta</taxon>
        <taxon>Embryophyta</taxon>
        <taxon>Tracheophyta</taxon>
        <taxon>Spermatophyta</taxon>
        <taxon>Magnoliopsida</taxon>
        <taxon>eudicotyledons</taxon>
        <taxon>Gunneridae</taxon>
        <taxon>Pentapetalae</taxon>
        <taxon>rosids</taxon>
        <taxon>malvids</taxon>
        <taxon>Brassicales</taxon>
        <taxon>Brassicaceae</taxon>
        <taxon>Brassiceae</taxon>
        <taxon>Raphanus</taxon>
    </lineage>
</organism>
<evidence type="ECO:0000256" key="1">
    <source>
        <dbReference type="ARBA" id="ARBA00004123"/>
    </source>
</evidence>
<keyword evidence="9" id="KW-1185">Reference proteome</keyword>
<keyword evidence="4" id="KW-0238">DNA-binding</keyword>